<dbReference type="SUPFAM" id="SSF57863">
    <property type="entry name" value="ArfGap/RecO-like zinc finger"/>
    <property type="match status" value="1"/>
</dbReference>
<keyword evidence="4 7" id="KW-0233">DNA recombination</keyword>
<keyword evidence="5 7" id="KW-0234">DNA repair</keyword>
<dbReference type="NCBIfam" id="TIGR00613">
    <property type="entry name" value="reco"/>
    <property type="match status" value="1"/>
</dbReference>
<dbReference type="Pfam" id="PF02565">
    <property type="entry name" value="RecO_C"/>
    <property type="match status" value="1"/>
</dbReference>
<dbReference type="PANTHER" id="PTHR33991:SF1">
    <property type="entry name" value="DNA REPAIR PROTEIN RECO"/>
    <property type="match status" value="1"/>
</dbReference>
<evidence type="ECO:0000313" key="9">
    <source>
        <dbReference type="EMBL" id="MBS5686602.1"/>
    </source>
</evidence>
<dbReference type="GO" id="GO:0043590">
    <property type="term" value="C:bacterial nucleoid"/>
    <property type="evidence" value="ECO:0007669"/>
    <property type="project" value="TreeGrafter"/>
</dbReference>
<reference evidence="10 11" key="1">
    <citation type="submission" date="2018-02" db="EMBL/GenBank/DDBJ databases">
        <title>Complete genome sequencing of Faecalibacterium prausnitzii strains isolated from the human gut.</title>
        <authorList>
            <person name="Fitzgerald B.C."/>
            <person name="Shkoporov A.N."/>
            <person name="Ross P.R."/>
            <person name="Hill C."/>
        </authorList>
    </citation>
    <scope>NUCLEOTIDE SEQUENCE [LARGE SCALE GENOMIC DNA]</scope>
    <source>
        <strain evidence="10 11">APC942/32-1</strain>
    </source>
</reference>
<dbReference type="GO" id="GO:0006302">
    <property type="term" value="P:double-strand break repair"/>
    <property type="evidence" value="ECO:0007669"/>
    <property type="project" value="TreeGrafter"/>
</dbReference>
<dbReference type="Pfam" id="PF11967">
    <property type="entry name" value="RecO_N"/>
    <property type="match status" value="1"/>
</dbReference>
<dbReference type="InterPro" id="IPR042242">
    <property type="entry name" value="RecO_C"/>
</dbReference>
<dbReference type="InterPro" id="IPR003717">
    <property type="entry name" value="RecO"/>
</dbReference>
<gene>
    <name evidence="7 10" type="primary">recO</name>
    <name evidence="10" type="ORF">C4N26_04835</name>
    <name evidence="9" type="ORF">KHW66_00575</name>
</gene>
<dbReference type="OrthoDB" id="9797083at2"/>
<comment type="similarity">
    <text evidence="1 7">Belongs to the RecO family.</text>
</comment>
<keyword evidence="3 7" id="KW-0227">DNA damage</keyword>
<reference evidence="9" key="2">
    <citation type="submission" date="2021-02" db="EMBL/GenBank/DDBJ databases">
        <title>Infant gut strain persistence is associated with maternal origin, phylogeny, and functional potential including surface adhesion and iron acquisition.</title>
        <authorList>
            <person name="Lou Y.C."/>
        </authorList>
    </citation>
    <scope>NUCLEOTIDE SEQUENCE</scope>
    <source>
        <strain evidence="9">L3_101_367G1_dasL3_101_367G1_metabat.metabat.26</strain>
    </source>
</reference>
<evidence type="ECO:0000259" key="8">
    <source>
        <dbReference type="Pfam" id="PF11967"/>
    </source>
</evidence>
<dbReference type="Proteomes" id="UP000733372">
    <property type="component" value="Unassembled WGS sequence"/>
</dbReference>
<evidence type="ECO:0000256" key="2">
    <source>
        <dbReference type="ARBA" id="ARBA00021310"/>
    </source>
</evidence>
<dbReference type="InterPro" id="IPR037278">
    <property type="entry name" value="ARFGAP/RecO"/>
</dbReference>
<evidence type="ECO:0000256" key="6">
    <source>
        <dbReference type="ARBA" id="ARBA00033409"/>
    </source>
</evidence>
<proteinExistence type="inferred from homology"/>
<evidence type="ECO:0000256" key="1">
    <source>
        <dbReference type="ARBA" id="ARBA00007452"/>
    </source>
</evidence>
<comment type="caution">
    <text evidence="10">The sequence shown here is derived from an EMBL/GenBank/DDBJ whole genome shotgun (WGS) entry which is preliminary data.</text>
</comment>
<feature type="domain" description="DNA replication/recombination mediator RecO N-terminal" evidence="8">
    <location>
        <begin position="1"/>
        <end position="78"/>
    </location>
</feature>
<dbReference type="AlphaFoldDB" id="A0A329TYP7"/>
<dbReference type="Gene3D" id="6.20.220.20">
    <property type="entry name" value="Recombination protein O, zinc-binding domain"/>
    <property type="match status" value="1"/>
</dbReference>
<dbReference type="Proteomes" id="UP000251144">
    <property type="component" value="Unassembled WGS sequence"/>
</dbReference>
<name>A0A329TYP7_9FIRM</name>
<evidence type="ECO:0000256" key="4">
    <source>
        <dbReference type="ARBA" id="ARBA00023172"/>
    </source>
</evidence>
<evidence type="ECO:0000256" key="3">
    <source>
        <dbReference type="ARBA" id="ARBA00022763"/>
    </source>
</evidence>
<dbReference type="InterPro" id="IPR022572">
    <property type="entry name" value="DNA_rep/recomb_RecO_N"/>
</dbReference>
<organism evidence="10 11">
    <name type="scientific">Faecalibacterium prausnitzii</name>
    <dbReference type="NCBI Taxonomy" id="853"/>
    <lineage>
        <taxon>Bacteria</taxon>
        <taxon>Bacillati</taxon>
        <taxon>Bacillota</taxon>
        <taxon>Clostridia</taxon>
        <taxon>Eubacteriales</taxon>
        <taxon>Oscillospiraceae</taxon>
        <taxon>Faecalibacterium</taxon>
    </lineage>
</organism>
<evidence type="ECO:0000256" key="7">
    <source>
        <dbReference type="HAMAP-Rule" id="MF_00201"/>
    </source>
</evidence>
<dbReference type="PANTHER" id="PTHR33991">
    <property type="entry name" value="DNA REPAIR PROTEIN RECO"/>
    <property type="match status" value="1"/>
</dbReference>
<accession>A0A329TYP7</accession>
<dbReference type="GO" id="GO:0006310">
    <property type="term" value="P:DNA recombination"/>
    <property type="evidence" value="ECO:0007669"/>
    <property type="project" value="UniProtKB-UniRule"/>
</dbReference>
<comment type="function">
    <text evidence="7">Involved in DNA repair and RecF pathway recombination.</text>
</comment>
<dbReference type="Gene3D" id="1.20.1440.120">
    <property type="entry name" value="Recombination protein O, C-terminal domain"/>
    <property type="match status" value="1"/>
</dbReference>
<evidence type="ECO:0000313" key="11">
    <source>
        <dbReference type="Proteomes" id="UP000251144"/>
    </source>
</evidence>
<dbReference type="EMBL" id="PRLB01000003">
    <property type="protein sequence ID" value="RAW54712.1"/>
    <property type="molecule type" value="Genomic_DNA"/>
</dbReference>
<evidence type="ECO:0000313" key="10">
    <source>
        <dbReference type="EMBL" id="RAW54712.1"/>
    </source>
</evidence>
<dbReference type="RefSeq" id="WP_149793380.1">
    <property type="nucleotide sequence ID" value="NZ_CP170812.1"/>
</dbReference>
<dbReference type="InterPro" id="IPR012340">
    <property type="entry name" value="NA-bd_OB-fold"/>
</dbReference>
<evidence type="ECO:0000256" key="5">
    <source>
        <dbReference type="ARBA" id="ARBA00023204"/>
    </source>
</evidence>
<sequence>MDTIVTPGLVLKETRYKESDRIITLLTPGLGVISASAQSSLRLKSKLFSACGLFCYSEFVLVPGRNMYTVREADVKNVFHGISSSIEGMSLAMYMAEMASALSPTGDEAEKELRLLLNCFYMISEKKADLRVIKAVFELRTMSECGFLPQLVYCRDCGTYDGPAFYLDPAEGCLLCESCAQKAGKKCNLDAGALFALRHICLVEDKKIFGFRISVGSLAKLSAAAEQYALTHLDKPLKSYDFLRSVLP</sequence>
<dbReference type="HAMAP" id="MF_00201">
    <property type="entry name" value="RecO"/>
    <property type="match status" value="1"/>
</dbReference>
<dbReference type="Gene3D" id="2.40.50.140">
    <property type="entry name" value="Nucleic acid-binding proteins"/>
    <property type="match status" value="1"/>
</dbReference>
<dbReference type="EMBL" id="JAGZAM010000001">
    <property type="protein sequence ID" value="MBS5686602.1"/>
    <property type="molecule type" value="Genomic_DNA"/>
</dbReference>
<protein>
    <recommendedName>
        <fullName evidence="2 7">DNA repair protein RecO</fullName>
    </recommendedName>
    <alternativeName>
        <fullName evidence="6 7">Recombination protein O</fullName>
    </alternativeName>
</protein>
<dbReference type="SUPFAM" id="SSF50249">
    <property type="entry name" value="Nucleic acid-binding proteins"/>
    <property type="match status" value="1"/>
</dbReference>